<dbReference type="Gene3D" id="1.10.1410.40">
    <property type="match status" value="1"/>
</dbReference>
<evidence type="ECO:0008006" key="13">
    <source>
        <dbReference type="Google" id="ProtNLM"/>
    </source>
</evidence>
<keyword evidence="6" id="KW-0547">Nucleotide-binding</keyword>
<evidence type="ECO:0000259" key="10">
    <source>
        <dbReference type="Pfam" id="PF20266"/>
    </source>
</evidence>
<evidence type="ECO:0000256" key="2">
    <source>
        <dbReference type="ARBA" id="ARBA00008307"/>
    </source>
</evidence>
<dbReference type="SMART" id="SM01265">
    <property type="entry name" value="Mab-21"/>
    <property type="match status" value="1"/>
</dbReference>
<sequence>MIVNVFILIPSSNPSSYGEHFIITGKGQKYQYYSGYHLVHSDHPIEVVIENVSSSREQGNISVLVWLALSRLIGTEEQVFLRRCQYDLYDNLDIFGKNVLRIIHSGSRAEGLDLQGSDIDIMVVLNPLYLLHQDVSERTTGVITMDTNNSRCSADIVEVDFDFFIKTTDGVFLSSLLCRDGFISVVEYFVAHGPCASFEFPGPLNIDTDVLLCLSFTSWPKLANEWKERTRINNWPPSDLISEIVHEGCLVVPIGNPNSQDYYVQWRISFSLAEKKLVHSFNHTQLLCYGFLKLYLKHIIDLKVEAYFLKTCLFYCIEEEPINWTRYNFLDCFWICLRRLIKWVRDEYCPNYFIKQNNMFEGKVSGEKGRILLNYLTDLYHDGITRFRVIPGLSELHILNIDNTLSSNIPVNGFIDRTDEEYLCDESMFKIPIHFSLNFIDPNPFVCVSDMVSIATLMSQSKNKVKRSLMRFNLCVNASILVQYMYKYIVSNASTKVRYKQIQALKTFIIQNIMDTDICTGMILLATLSYLNGKYEETVSLVMRLLRKLKTCFLYNCWFQTRLYHKEECASKNESRERMTYALVELYLTVKDRILITKIEEGMAELLLLECLNIWESRQ</sequence>
<protein>
    <recommendedName>
        <fullName evidence="13">Mab-21-like HhH/H2TH-like domain-containing protein</fullName>
    </recommendedName>
</protein>
<dbReference type="Pfam" id="PF03281">
    <property type="entry name" value="Mab-21"/>
    <property type="match status" value="1"/>
</dbReference>
<dbReference type="EMBL" id="JARBDR010000440">
    <property type="protein sequence ID" value="KAJ8312889.1"/>
    <property type="molecule type" value="Genomic_DNA"/>
</dbReference>
<accession>A0ABQ9F685</accession>
<evidence type="ECO:0000313" key="11">
    <source>
        <dbReference type="EMBL" id="KAJ8312889.1"/>
    </source>
</evidence>
<gene>
    <name evidence="11" type="ORF">KUTeg_010262</name>
</gene>
<dbReference type="InterPro" id="IPR024810">
    <property type="entry name" value="MAB21L/cGLR"/>
</dbReference>
<dbReference type="PANTHER" id="PTHR10656">
    <property type="entry name" value="CELL FATE DETERMINING PROTEIN MAB21-RELATED"/>
    <property type="match status" value="1"/>
</dbReference>
<keyword evidence="7" id="KW-0067">ATP-binding</keyword>
<evidence type="ECO:0000256" key="7">
    <source>
        <dbReference type="ARBA" id="ARBA00022840"/>
    </source>
</evidence>
<evidence type="ECO:0000256" key="1">
    <source>
        <dbReference type="ARBA" id="ARBA00001946"/>
    </source>
</evidence>
<dbReference type="Pfam" id="PF20266">
    <property type="entry name" value="Mab-21_C"/>
    <property type="match status" value="1"/>
</dbReference>
<proteinExistence type="inferred from homology"/>
<feature type="domain" description="Mab-21-like HhH/H2TH-like" evidence="10">
    <location>
        <begin position="303"/>
        <end position="363"/>
    </location>
</feature>
<organism evidence="11 12">
    <name type="scientific">Tegillarca granosa</name>
    <name type="common">Malaysian cockle</name>
    <name type="synonym">Anadara granosa</name>
    <dbReference type="NCBI Taxonomy" id="220873"/>
    <lineage>
        <taxon>Eukaryota</taxon>
        <taxon>Metazoa</taxon>
        <taxon>Spiralia</taxon>
        <taxon>Lophotrochozoa</taxon>
        <taxon>Mollusca</taxon>
        <taxon>Bivalvia</taxon>
        <taxon>Autobranchia</taxon>
        <taxon>Pteriomorphia</taxon>
        <taxon>Arcoida</taxon>
        <taxon>Arcoidea</taxon>
        <taxon>Arcidae</taxon>
        <taxon>Tegillarca</taxon>
    </lineage>
</organism>
<comment type="similarity">
    <text evidence="2">Belongs to the mab-21 family.</text>
</comment>
<comment type="caution">
    <text evidence="11">The sequence shown here is derived from an EMBL/GenBank/DDBJ whole genome shotgun (WGS) entry which is preliminary data.</text>
</comment>
<evidence type="ECO:0000256" key="3">
    <source>
        <dbReference type="ARBA" id="ARBA00022679"/>
    </source>
</evidence>
<keyword evidence="12" id="KW-1185">Reference proteome</keyword>
<dbReference type="InterPro" id="IPR046906">
    <property type="entry name" value="Mab-21_HhH/H2TH-like"/>
</dbReference>
<keyword evidence="5" id="KW-0479">Metal-binding</keyword>
<dbReference type="PANTHER" id="PTHR10656:SF42">
    <property type="entry name" value="CYCLIC GMP-AMP SYNTHASE-LIKE PROTEIN-RELATED"/>
    <property type="match status" value="1"/>
</dbReference>
<keyword evidence="4" id="KW-0548">Nucleotidyltransferase</keyword>
<keyword evidence="3" id="KW-0808">Transferase</keyword>
<evidence type="ECO:0000256" key="5">
    <source>
        <dbReference type="ARBA" id="ARBA00022723"/>
    </source>
</evidence>
<name>A0ABQ9F685_TEGGR</name>
<dbReference type="InterPro" id="IPR046903">
    <property type="entry name" value="Mab-21-like_nuc_Trfase"/>
</dbReference>
<evidence type="ECO:0000256" key="6">
    <source>
        <dbReference type="ARBA" id="ARBA00022741"/>
    </source>
</evidence>
<evidence type="ECO:0000313" key="12">
    <source>
        <dbReference type="Proteomes" id="UP001217089"/>
    </source>
</evidence>
<comment type="cofactor">
    <cofactor evidence="1">
        <name>Mg(2+)</name>
        <dbReference type="ChEBI" id="CHEBI:18420"/>
    </cofactor>
</comment>
<keyword evidence="8" id="KW-0460">Magnesium</keyword>
<feature type="domain" description="Mab-21-like nucleotidyltransferase" evidence="9">
    <location>
        <begin position="205"/>
        <end position="279"/>
    </location>
</feature>
<evidence type="ECO:0000259" key="9">
    <source>
        <dbReference type="Pfam" id="PF03281"/>
    </source>
</evidence>
<evidence type="ECO:0000256" key="8">
    <source>
        <dbReference type="ARBA" id="ARBA00022842"/>
    </source>
</evidence>
<evidence type="ECO:0000256" key="4">
    <source>
        <dbReference type="ARBA" id="ARBA00022695"/>
    </source>
</evidence>
<dbReference type="InterPro" id="IPR043519">
    <property type="entry name" value="NT_sf"/>
</dbReference>
<dbReference type="Proteomes" id="UP001217089">
    <property type="component" value="Unassembled WGS sequence"/>
</dbReference>
<dbReference type="SUPFAM" id="SSF81301">
    <property type="entry name" value="Nucleotidyltransferase"/>
    <property type="match status" value="1"/>
</dbReference>
<reference evidence="11 12" key="1">
    <citation type="submission" date="2022-12" db="EMBL/GenBank/DDBJ databases">
        <title>Chromosome-level genome of Tegillarca granosa.</title>
        <authorList>
            <person name="Kim J."/>
        </authorList>
    </citation>
    <scope>NUCLEOTIDE SEQUENCE [LARGE SCALE GENOMIC DNA]</scope>
    <source>
        <strain evidence="11">Teg-2019</strain>
        <tissue evidence="11">Adductor muscle</tissue>
    </source>
</reference>